<dbReference type="EC" id="6.3.2.12" evidence="6"/>
<comment type="catalytic activity">
    <reaction evidence="21">
        <text>7,8-dihydropteroate + L-glutamate + ATP = 7,8-dihydrofolate + ADP + phosphate + H(+)</text>
        <dbReference type="Rhea" id="RHEA:23584"/>
        <dbReference type="ChEBI" id="CHEBI:15378"/>
        <dbReference type="ChEBI" id="CHEBI:17839"/>
        <dbReference type="ChEBI" id="CHEBI:29985"/>
        <dbReference type="ChEBI" id="CHEBI:30616"/>
        <dbReference type="ChEBI" id="CHEBI:43474"/>
        <dbReference type="ChEBI" id="CHEBI:57451"/>
        <dbReference type="ChEBI" id="CHEBI:456216"/>
        <dbReference type="EC" id="6.3.2.12"/>
    </reaction>
</comment>
<keyword evidence="11 22" id="KW-0547">Nucleotide-binding</keyword>
<dbReference type="Gene3D" id="3.40.1190.10">
    <property type="entry name" value="Mur-like, catalytic domain"/>
    <property type="match status" value="1"/>
</dbReference>
<evidence type="ECO:0000256" key="12">
    <source>
        <dbReference type="ARBA" id="ARBA00022840"/>
    </source>
</evidence>
<dbReference type="InterPro" id="IPR013221">
    <property type="entry name" value="Mur_ligase_cen"/>
</dbReference>
<dbReference type="Pfam" id="PF08245">
    <property type="entry name" value="Mur_ligase_M"/>
    <property type="match status" value="1"/>
</dbReference>
<dbReference type="EC" id="6.3.2.17" evidence="7"/>
<evidence type="ECO:0000256" key="2">
    <source>
        <dbReference type="ARBA" id="ARBA00002714"/>
    </source>
</evidence>
<dbReference type="PANTHER" id="PTHR11136">
    <property type="entry name" value="FOLYLPOLYGLUTAMATE SYNTHASE-RELATED"/>
    <property type="match status" value="1"/>
</dbReference>
<keyword evidence="26" id="KW-1185">Reference proteome</keyword>
<dbReference type="InterPro" id="IPR036615">
    <property type="entry name" value="Mur_ligase_C_dom_sf"/>
</dbReference>
<dbReference type="Proteomes" id="UP000282832">
    <property type="component" value="Unassembled WGS sequence"/>
</dbReference>
<dbReference type="PROSITE" id="PS01011">
    <property type="entry name" value="FOLYLPOLYGLU_SYNT_1"/>
    <property type="match status" value="1"/>
</dbReference>
<comment type="function">
    <text evidence="2">Functions in two distinct reactions of the de novo folate biosynthetic pathway. Catalyzes the addition of a glutamate residue to dihydropteroate (7,8-dihydropteroate or H2Pte) to form dihydrofolate (7,8-dihydrofolate monoglutamate or H2Pte-Glu). Also catalyzes successive additions of L-glutamate to tetrahydrofolate or 10-formyltetrahydrofolate or 5,10-methylenetetrahydrofolate, leading to folylpolyglutamate derivatives.</text>
</comment>
<evidence type="ECO:0000256" key="19">
    <source>
        <dbReference type="ARBA" id="ARBA00047808"/>
    </source>
</evidence>
<organism evidence="25 26">
    <name type="scientific">Sandaracinomonas limnophila</name>
    <dbReference type="NCBI Taxonomy" id="1862386"/>
    <lineage>
        <taxon>Bacteria</taxon>
        <taxon>Pseudomonadati</taxon>
        <taxon>Bacteroidota</taxon>
        <taxon>Cytophagia</taxon>
        <taxon>Cytophagales</taxon>
        <taxon>Flectobacillaceae</taxon>
        <taxon>Sandaracinomonas</taxon>
    </lineage>
</organism>
<evidence type="ECO:0000259" key="24">
    <source>
        <dbReference type="Pfam" id="PF08245"/>
    </source>
</evidence>
<evidence type="ECO:0000256" key="16">
    <source>
        <dbReference type="ARBA" id="ARBA00030592"/>
    </source>
</evidence>
<dbReference type="NCBIfam" id="TIGR01499">
    <property type="entry name" value="folC"/>
    <property type="match status" value="1"/>
</dbReference>
<keyword evidence="9 22" id="KW-0436">Ligase</keyword>
<dbReference type="InterPro" id="IPR001645">
    <property type="entry name" value="Folylpolyglutamate_synth"/>
</dbReference>
<comment type="catalytic activity">
    <reaction evidence="20">
        <text>(6R)-5,10-methylenetetrahydrofolyl-(gamma-L-Glu)(n) + L-glutamate + ATP = (6R)-5,10-methylenetetrahydrofolyl-(gamma-L-Glu)(n+1) + ADP + phosphate + H(+)</text>
        <dbReference type="Rhea" id="RHEA:51912"/>
        <dbReference type="Rhea" id="RHEA-COMP:13257"/>
        <dbReference type="Rhea" id="RHEA-COMP:13258"/>
        <dbReference type="ChEBI" id="CHEBI:15378"/>
        <dbReference type="ChEBI" id="CHEBI:29985"/>
        <dbReference type="ChEBI" id="CHEBI:30616"/>
        <dbReference type="ChEBI" id="CHEBI:43474"/>
        <dbReference type="ChEBI" id="CHEBI:136572"/>
        <dbReference type="ChEBI" id="CHEBI:456216"/>
        <dbReference type="EC" id="6.3.2.17"/>
    </reaction>
</comment>
<evidence type="ECO:0000259" key="23">
    <source>
        <dbReference type="Pfam" id="PF02875"/>
    </source>
</evidence>
<evidence type="ECO:0000256" key="6">
    <source>
        <dbReference type="ARBA" id="ARBA00013023"/>
    </source>
</evidence>
<evidence type="ECO:0000256" key="11">
    <source>
        <dbReference type="ARBA" id="ARBA00022741"/>
    </source>
</evidence>
<dbReference type="FunFam" id="3.40.1190.10:FF:000011">
    <property type="entry name" value="Folylpolyglutamate synthase/dihydrofolate synthase"/>
    <property type="match status" value="1"/>
</dbReference>
<name>A0A437PW95_9BACT</name>
<dbReference type="GO" id="GO:0046656">
    <property type="term" value="P:folic acid biosynthetic process"/>
    <property type="evidence" value="ECO:0007669"/>
    <property type="project" value="UniProtKB-KW"/>
</dbReference>
<protein>
    <recommendedName>
        <fullName evidence="8">Dihydrofolate synthase/folylpolyglutamate synthase</fullName>
        <ecNumber evidence="6">6.3.2.12</ecNumber>
        <ecNumber evidence="7">6.3.2.17</ecNumber>
    </recommendedName>
    <alternativeName>
        <fullName evidence="17">Folylpoly-gamma-glutamate synthetase-dihydrofolate synthetase</fullName>
    </alternativeName>
    <alternativeName>
        <fullName evidence="15">Folylpolyglutamate synthetase</fullName>
    </alternativeName>
    <alternativeName>
        <fullName evidence="16">Tetrahydrofolylpolyglutamate synthase</fullName>
    </alternativeName>
</protein>
<dbReference type="PIRSF" id="PIRSF001563">
    <property type="entry name" value="Folylpolyglu_synth"/>
    <property type="match status" value="1"/>
</dbReference>
<dbReference type="RefSeq" id="WP_127802073.1">
    <property type="nucleotide sequence ID" value="NZ_SACY01000001.1"/>
</dbReference>
<evidence type="ECO:0000256" key="18">
    <source>
        <dbReference type="ARBA" id="ARBA00047493"/>
    </source>
</evidence>
<feature type="domain" description="Mur ligase C-terminal" evidence="23">
    <location>
        <begin position="305"/>
        <end position="423"/>
    </location>
</feature>
<dbReference type="Pfam" id="PF02875">
    <property type="entry name" value="Mur_ligase_C"/>
    <property type="match status" value="1"/>
</dbReference>
<dbReference type="GO" id="GO:0005524">
    <property type="term" value="F:ATP binding"/>
    <property type="evidence" value="ECO:0007669"/>
    <property type="project" value="UniProtKB-KW"/>
</dbReference>
<evidence type="ECO:0000256" key="5">
    <source>
        <dbReference type="ARBA" id="ARBA00008276"/>
    </source>
</evidence>
<evidence type="ECO:0000256" key="13">
    <source>
        <dbReference type="ARBA" id="ARBA00022842"/>
    </source>
</evidence>
<proteinExistence type="inferred from homology"/>
<dbReference type="PROSITE" id="PS01012">
    <property type="entry name" value="FOLYLPOLYGLU_SYNT_2"/>
    <property type="match status" value="1"/>
</dbReference>
<evidence type="ECO:0000313" key="26">
    <source>
        <dbReference type="Proteomes" id="UP000282832"/>
    </source>
</evidence>
<evidence type="ECO:0000256" key="8">
    <source>
        <dbReference type="ARBA" id="ARBA00019357"/>
    </source>
</evidence>
<reference evidence="25 26" key="1">
    <citation type="submission" date="2019-01" db="EMBL/GenBank/DDBJ databases">
        <authorList>
            <person name="Chen W.-M."/>
        </authorList>
    </citation>
    <scope>NUCLEOTIDE SEQUENCE [LARGE SCALE GENOMIC DNA]</scope>
    <source>
        <strain evidence="25 26">FSY-15</strain>
    </source>
</reference>
<dbReference type="GO" id="GO:0005737">
    <property type="term" value="C:cytoplasm"/>
    <property type="evidence" value="ECO:0007669"/>
    <property type="project" value="TreeGrafter"/>
</dbReference>
<comment type="similarity">
    <text evidence="5 22">Belongs to the folylpolyglutamate synthase family.</text>
</comment>
<keyword evidence="12 22" id="KW-0067">ATP-binding</keyword>
<comment type="cofactor">
    <cofactor evidence="1">
        <name>Mg(2+)</name>
        <dbReference type="ChEBI" id="CHEBI:18420"/>
    </cofactor>
</comment>
<comment type="caution">
    <text evidence="25">The sequence shown here is derived from an EMBL/GenBank/DDBJ whole genome shotgun (WGS) entry which is preliminary data.</text>
</comment>
<dbReference type="InterPro" id="IPR036565">
    <property type="entry name" value="Mur-like_cat_sf"/>
</dbReference>
<dbReference type="PANTHER" id="PTHR11136:SF0">
    <property type="entry name" value="DIHYDROFOLATE SYNTHETASE-RELATED"/>
    <property type="match status" value="1"/>
</dbReference>
<evidence type="ECO:0000256" key="4">
    <source>
        <dbReference type="ARBA" id="ARBA00005150"/>
    </source>
</evidence>
<dbReference type="InterPro" id="IPR004101">
    <property type="entry name" value="Mur_ligase_C"/>
</dbReference>
<comment type="pathway">
    <text evidence="4">Cofactor biosynthesis; tetrahydrofolylpolyglutamate biosynthesis.</text>
</comment>
<evidence type="ECO:0000313" key="25">
    <source>
        <dbReference type="EMBL" id="RVU26520.1"/>
    </source>
</evidence>
<dbReference type="InterPro" id="IPR018109">
    <property type="entry name" value="Folylpolyglutamate_synth_CS"/>
</dbReference>
<accession>A0A437PW95</accession>
<evidence type="ECO:0000256" key="1">
    <source>
        <dbReference type="ARBA" id="ARBA00001946"/>
    </source>
</evidence>
<gene>
    <name evidence="25" type="ORF">EOJ36_00560</name>
</gene>
<sequence>MQSYSEVLDFLYQQLPVFHREGKKALKPGLENIISLCEAFGNPQENLKCIHIAGTNGKGSSSHFMASILQEAGYKVGLYTSPHLKNFTERFKIDGIEIPEDWITQFVIKHKDFILNSNASFFEWTVLFAFLYFKEEKVDIAIIETGLGGRLDSTNIIRPLASLITNISFDHQDVLGNTLQEIASEKAGIIKNKIPVTISEYKSETKDIFILKAKNLGAPFQFSEEDCFVSISENDYKGFQKYDVKSQFYGDFAVYSALLGLYQQKNIQGIIALCSQLSKLTILKIPLAALKKGIQNVQINTNLKGRFQILQDVNPKIIVDTAHNEAGISQVLEQVEISDSQRLRIIIGMVKDKDVNKVLQILPKEADYIFTEINNPRKLPVEELDELAKKRGLLGKTCKNVNEALLQVREEANEFPLVLVIGSTYLIAEINEL</sequence>
<dbReference type="AlphaFoldDB" id="A0A437PW95"/>
<dbReference type="SUPFAM" id="SSF53623">
    <property type="entry name" value="MurD-like peptide ligases, catalytic domain"/>
    <property type="match status" value="1"/>
</dbReference>
<evidence type="ECO:0000256" key="7">
    <source>
        <dbReference type="ARBA" id="ARBA00013025"/>
    </source>
</evidence>
<dbReference type="GO" id="GO:0046872">
    <property type="term" value="F:metal ion binding"/>
    <property type="evidence" value="ECO:0007669"/>
    <property type="project" value="UniProtKB-KW"/>
</dbReference>
<evidence type="ECO:0000256" key="10">
    <source>
        <dbReference type="ARBA" id="ARBA00022723"/>
    </source>
</evidence>
<feature type="domain" description="Mur ligase central" evidence="24">
    <location>
        <begin position="52"/>
        <end position="272"/>
    </location>
</feature>
<evidence type="ECO:0000256" key="21">
    <source>
        <dbReference type="ARBA" id="ARBA00049161"/>
    </source>
</evidence>
<dbReference type="Gene3D" id="3.90.190.20">
    <property type="entry name" value="Mur ligase, C-terminal domain"/>
    <property type="match status" value="1"/>
</dbReference>
<dbReference type="EMBL" id="SACY01000001">
    <property type="protein sequence ID" value="RVU26520.1"/>
    <property type="molecule type" value="Genomic_DNA"/>
</dbReference>
<dbReference type="SUPFAM" id="SSF53244">
    <property type="entry name" value="MurD-like peptide ligases, peptide-binding domain"/>
    <property type="match status" value="1"/>
</dbReference>
<keyword evidence="10" id="KW-0479">Metal-binding</keyword>
<evidence type="ECO:0000256" key="17">
    <source>
        <dbReference type="ARBA" id="ARBA00032510"/>
    </source>
</evidence>
<dbReference type="OrthoDB" id="9809356at2"/>
<keyword evidence="13" id="KW-0460">Magnesium</keyword>
<evidence type="ECO:0000256" key="20">
    <source>
        <dbReference type="ARBA" id="ARBA00049035"/>
    </source>
</evidence>
<keyword evidence="14" id="KW-0289">Folate biosynthesis</keyword>
<evidence type="ECO:0000256" key="22">
    <source>
        <dbReference type="PIRNR" id="PIRNR001563"/>
    </source>
</evidence>
<comment type="pathway">
    <text evidence="3">Cofactor biosynthesis; tetrahydrofolate biosynthesis; 7,8-dihydrofolate from 2-amino-4-hydroxy-6-hydroxymethyl-7,8-dihydropteridine diphosphate and 4-aminobenzoate: step 2/2.</text>
</comment>
<dbReference type="GO" id="GO:0008841">
    <property type="term" value="F:dihydrofolate synthase activity"/>
    <property type="evidence" value="ECO:0007669"/>
    <property type="project" value="UniProtKB-EC"/>
</dbReference>
<comment type="catalytic activity">
    <reaction evidence="19">
        <text>10-formyltetrahydrofolyl-(gamma-L-Glu)(n) + L-glutamate + ATP = 10-formyltetrahydrofolyl-(gamma-L-Glu)(n+1) + ADP + phosphate + H(+)</text>
        <dbReference type="Rhea" id="RHEA:51904"/>
        <dbReference type="Rhea" id="RHEA-COMP:13088"/>
        <dbReference type="Rhea" id="RHEA-COMP:14300"/>
        <dbReference type="ChEBI" id="CHEBI:15378"/>
        <dbReference type="ChEBI" id="CHEBI:29985"/>
        <dbReference type="ChEBI" id="CHEBI:30616"/>
        <dbReference type="ChEBI" id="CHEBI:43474"/>
        <dbReference type="ChEBI" id="CHEBI:134413"/>
        <dbReference type="ChEBI" id="CHEBI:456216"/>
        <dbReference type="EC" id="6.3.2.17"/>
    </reaction>
</comment>
<evidence type="ECO:0000256" key="3">
    <source>
        <dbReference type="ARBA" id="ARBA00004799"/>
    </source>
</evidence>
<dbReference type="GO" id="GO:0004326">
    <property type="term" value="F:tetrahydrofolylpolyglutamate synthase activity"/>
    <property type="evidence" value="ECO:0007669"/>
    <property type="project" value="UniProtKB-EC"/>
</dbReference>
<evidence type="ECO:0000256" key="14">
    <source>
        <dbReference type="ARBA" id="ARBA00022909"/>
    </source>
</evidence>
<evidence type="ECO:0000256" key="15">
    <source>
        <dbReference type="ARBA" id="ARBA00030048"/>
    </source>
</evidence>
<comment type="catalytic activity">
    <reaction evidence="18">
        <text>(6S)-5,6,7,8-tetrahydrofolyl-(gamma-L-Glu)(n) + L-glutamate + ATP = (6S)-5,6,7,8-tetrahydrofolyl-(gamma-L-Glu)(n+1) + ADP + phosphate + H(+)</text>
        <dbReference type="Rhea" id="RHEA:10580"/>
        <dbReference type="Rhea" id="RHEA-COMP:14738"/>
        <dbReference type="Rhea" id="RHEA-COMP:14740"/>
        <dbReference type="ChEBI" id="CHEBI:15378"/>
        <dbReference type="ChEBI" id="CHEBI:29985"/>
        <dbReference type="ChEBI" id="CHEBI:30616"/>
        <dbReference type="ChEBI" id="CHEBI:43474"/>
        <dbReference type="ChEBI" id="CHEBI:141005"/>
        <dbReference type="ChEBI" id="CHEBI:456216"/>
        <dbReference type="EC" id="6.3.2.17"/>
    </reaction>
</comment>
<evidence type="ECO:0000256" key="9">
    <source>
        <dbReference type="ARBA" id="ARBA00022598"/>
    </source>
</evidence>